<feature type="domain" description="PAS" evidence="11">
    <location>
        <begin position="319"/>
        <end position="382"/>
    </location>
</feature>
<dbReference type="CDD" id="cd00082">
    <property type="entry name" value="HisKA"/>
    <property type="match status" value="1"/>
</dbReference>
<reference evidence="14" key="1">
    <citation type="journal article" date="2019" name="Int. J. Syst. Evol. Microbiol.">
        <title>The Global Catalogue of Microorganisms (GCM) 10K type strain sequencing project: providing services to taxonomists for standard genome sequencing and annotation.</title>
        <authorList>
            <consortium name="The Broad Institute Genomics Platform"/>
            <consortium name="The Broad Institute Genome Sequencing Center for Infectious Disease"/>
            <person name="Wu L."/>
            <person name="Ma J."/>
        </authorList>
    </citation>
    <scope>NUCLEOTIDE SEQUENCE [LARGE SCALE GENOMIC DNA]</scope>
    <source>
        <strain evidence="14">CCUG 49452</strain>
    </source>
</reference>
<gene>
    <name evidence="13" type="ORF">ACFO6X_12240</name>
</gene>
<dbReference type="Pfam" id="PF02518">
    <property type="entry name" value="HATPase_c"/>
    <property type="match status" value="1"/>
</dbReference>
<keyword evidence="6" id="KW-0418">Kinase</keyword>
<evidence type="ECO:0000256" key="8">
    <source>
        <dbReference type="ARBA" id="ARBA00023012"/>
    </source>
</evidence>
<keyword evidence="9" id="KW-0812">Transmembrane</keyword>
<protein>
    <recommendedName>
        <fullName evidence="2">histidine kinase</fullName>
        <ecNumber evidence="2">2.7.13.3</ecNumber>
    </recommendedName>
</protein>
<comment type="caution">
    <text evidence="13">The sequence shown here is derived from an EMBL/GenBank/DDBJ whole genome shotgun (WGS) entry which is preliminary data.</text>
</comment>
<dbReference type="SMART" id="SM00091">
    <property type="entry name" value="PAS"/>
    <property type="match status" value="1"/>
</dbReference>
<keyword evidence="8" id="KW-0902">Two-component regulatory system</keyword>
<evidence type="ECO:0000256" key="6">
    <source>
        <dbReference type="ARBA" id="ARBA00022777"/>
    </source>
</evidence>
<proteinExistence type="predicted"/>
<evidence type="ECO:0000256" key="2">
    <source>
        <dbReference type="ARBA" id="ARBA00012438"/>
    </source>
</evidence>
<dbReference type="NCBIfam" id="TIGR00229">
    <property type="entry name" value="sensory_box"/>
    <property type="match status" value="1"/>
</dbReference>
<accession>A0ABV9QG11</accession>
<keyword evidence="9" id="KW-0472">Membrane</keyword>
<name>A0ABV9QG11_9BURK</name>
<evidence type="ECO:0000256" key="7">
    <source>
        <dbReference type="ARBA" id="ARBA00022840"/>
    </source>
</evidence>
<dbReference type="InterPro" id="IPR003594">
    <property type="entry name" value="HATPase_dom"/>
</dbReference>
<dbReference type="Gene3D" id="1.10.287.130">
    <property type="match status" value="1"/>
</dbReference>
<dbReference type="InterPro" id="IPR000014">
    <property type="entry name" value="PAS"/>
</dbReference>
<dbReference type="Gene3D" id="3.30.565.10">
    <property type="entry name" value="Histidine kinase-like ATPase, C-terminal domain"/>
    <property type="match status" value="1"/>
</dbReference>
<dbReference type="InterPro" id="IPR005467">
    <property type="entry name" value="His_kinase_dom"/>
</dbReference>
<comment type="catalytic activity">
    <reaction evidence="1">
        <text>ATP + protein L-histidine = ADP + protein N-phospho-L-histidine.</text>
        <dbReference type="EC" id="2.7.13.3"/>
    </reaction>
</comment>
<dbReference type="InterPro" id="IPR036097">
    <property type="entry name" value="HisK_dim/P_sf"/>
</dbReference>
<evidence type="ECO:0000313" key="14">
    <source>
        <dbReference type="Proteomes" id="UP001596001"/>
    </source>
</evidence>
<evidence type="ECO:0000256" key="5">
    <source>
        <dbReference type="ARBA" id="ARBA00022741"/>
    </source>
</evidence>
<dbReference type="PANTHER" id="PTHR43065">
    <property type="entry name" value="SENSOR HISTIDINE KINASE"/>
    <property type="match status" value="1"/>
</dbReference>
<dbReference type="CDD" id="cd00130">
    <property type="entry name" value="PAS"/>
    <property type="match status" value="1"/>
</dbReference>
<dbReference type="PROSITE" id="PS50112">
    <property type="entry name" value="PAS"/>
    <property type="match status" value="1"/>
</dbReference>
<dbReference type="InterPro" id="IPR003661">
    <property type="entry name" value="HisK_dim/P_dom"/>
</dbReference>
<keyword evidence="14" id="KW-1185">Reference proteome</keyword>
<dbReference type="SUPFAM" id="SSF55785">
    <property type="entry name" value="PYP-like sensor domain (PAS domain)"/>
    <property type="match status" value="1"/>
</dbReference>
<dbReference type="PRINTS" id="PR00344">
    <property type="entry name" value="BCTRLSENSOR"/>
</dbReference>
<keyword evidence="9" id="KW-1133">Transmembrane helix</keyword>
<feature type="transmembrane region" description="Helical" evidence="9">
    <location>
        <begin position="280"/>
        <end position="304"/>
    </location>
</feature>
<evidence type="ECO:0000259" key="12">
    <source>
        <dbReference type="PROSITE" id="PS50113"/>
    </source>
</evidence>
<dbReference type="InterPro" id="IPR004358">
    <property type="entry name" value="Sig_transdc_His_kin-like_C"/>
</dbReference>
<dbReference type="SMART" id="SM00387">
    <property type="entry name" value="HATPase_c"/>
    <property type="match status" value="1"/>
</dbReference>
<dbReference type="InterPro" id="IPR035965">
    <property type="entry name" value="PAS-like_dom_sf"/>
</dbReference>
<evidence type="ECO:0000256" key="4">
    <source>
        <dbReference type="ARBA" id="ARBA00022679"/>
    </source>
</evidence>
<dbReference type="SUPFAM" id="SSF55874">
    <property type="entry name" value="ATPase domain of HSP90 chaperone/DNA topoisomerase II/histidine kinase"/>
    <property type="match status" value="1"/>
</dbReference>
<keyword evidence="4" id="KW-0808">Transferase</keyword>
<keyword evidence="7" id="KW-0067">ATP-binding</keyword>
<dbReference type="SUPFAM" id="SSF47384">
    <property type="entry name" value="Homodimeric domain of signal transducing histidine kinase"/>
    <property type="match status" value="1"/>
</dbReference>
<dbReference type="InterPro" id="IPR036890">
    <property type="entry name" value="HATPase_C_sf"/>
</dbReference>
<evidence type="ECO:0000256" key="9">
    <source>
        <dbReference type="SAM" id="Phobius"/>
    </source>
</evidence>
<evidence type="ECO:0000256" key="3">
    <source>
        <dbReference type="ARBA" id="ARBA00022553"/>
    </source>
</evidence>
<feature type="domain" description="Histidine kinase" evidence="10">
    <location>
        <begin position="468"/>
        <end position="700"/>
    </location>
</feature>
<dbReference type="InterPro" id="IPR013767">
    <property type="entry name" value="PAS_fold"/>
</dbReference>
<organism evidence="13 14">
    <name type="scientific">Giesbergeria sinuosa</name>
    <dbReference type="NCBI Taxonomy" id="80883"/>
    <lineage>
        <taxon>Bacteria</taxon>
        <taxon>Pseudomonadati</taxon>
        <taxon>Pseudomonadota</taxon>
        <taxon>Betaproteobacteria</taxon>
        <taxon>Burkholderiales</taxon>
        <taxon>Comamonadaceae</taxon>
        <taxon>Giesbergeria</taxon>
    </lineage>
</organism>
<evidence type="ECO:0000259" key="11">
    <source>
        <dbReference type="PROSITE" id="PS50112"/>
    </source>
</evidence>
<evidence type="ECO:0000256" key="1">
    <source>
        <dbReference type="ARBA" id="ARBA00000085"/>
    </source>
</evidence>
<dbReference type="Proteomes" id="UP001596001">
    <property type="component" value="Unassembled WGS sequence"/>
</dbReference>
<evidence type="ECO:0000313" key="13">
    <source>
        <dbReference type="EMBL" id="MFC4789749.1"/>
    </source>
</evidence>
<dbReference type="RefSeq" id="WP_382433420.1">
    <property type="nucleotide sequence ID" value="NZ_JBHSHJ010000010.1"/>
</dbReference>
<keyword evidence="5" id="KW-0547">Nucleotide-binding</keyword>
<feature type="transmembrane region" description="Helical" evidence="9">
    <location>
        <begin position="42"/>
        <end position="62"/>
    </location>
</feature>
<evidence type="ECO:0000259" key="10">
    <source>
        <dbReference type="PROSITE" id="PS50109"/>
    </source>
</evidence>
<dbReference type="Gene3D" id="3.30.450.20">
    <property type="entry name" value="PAS domain"/>
    <property type="match status" value="1"/>
</dbReference>
<dbReference type="PANTHER" id="PTHR43065:SF42">
    <property type="entry name" value="TWO-COMPONENT SENSOR PPRA"/>
    <property type="match status" value="1"/>
</dbReference>
<dbReference type="EC" id="2.7.13.3" evidence="2"/>
<dbReference type="InterPro" id="IPR000700">
    <property type="entry name" value="PAS-assoc_C"/>
</dbReference>
<dbReference type="PROSITE" id="PS50109">
    <property type="entry name" value="HIS_KIN"/>
    <property type="match status" value="1"/>
</dbReference>
<dbReference type="EMBL" id="JBHSHJ010000010">
    <property type="protein sequence ID" value="MFC4789749.1"/>
    <property type="molecule type" value="Genomic_DNA"/>
</dbReference>
<dbReference type="Pfam" id="PF00989">
    <property type="entry name" value="PAS"/>
    <property type="match status" value="1"/>
</dbReference>
<sequence>MSPNPPPVDGPALPPRPVAALTAIMARWRWCHWHSTWRRWSLWTLLVGLVASMLVTLVWLAGRYEASVVQSQLERDAADAVVDIRAGLARNLQSLLALQTGLLAMSEWQVQGQALLRDRRELVRLEWRASDLRLYGHAESPFVFLQWPQGQREDSHSDMALACANARRMNGPAYSSSYFLPHGDGLGSEVIELCLPLTSAGQEVGYLVATYRLQAVLAELVGHSLARRQEVSFTEADGTRLAMVGAARRGSRAFTAQQLLDLPGNTLVLRMDRWHTPPSVFPNVLTALVTAMSIALVTVLVVLVRDNRRRLRAESDLGDALAFRKAMEDSLITGLRARDLQGRITYVNPAFCEMVGFEAQELLGQSISAPYWPPELVEEYRQRQAGRSAGLIPPREGFESVFMHKDGRRFPVLIIEAPLINAVGKHTGWMSAFLDISEQKRVEEISRASQERLQATARLATVGEMASLLSHELNQPLAAIASYANGSLNLLQSVQTEVGATLPPQAQNDLQDIHMAMQRIANQAERAGRVIKSVHDFVRRRDQSRERVAAQTVLDAVLPLVQLQARKLGVRVQVDVEPGLRPLWCDRTMVEQVLLNLTRNAMQAMDAPDIETRVLLLRVGHAPDRAGSSWLEFAVADMGVGLSDEVAQRLFTPFFTTRPEGMGLGLSLCRTVVEQHGGALAFAPNQPRGTVFTFTLPTAAIEPEST</sequence>
<keyword evidence="3" id="KW-0597">Phosphoprotein</keyword>
<dbReference type="PROSITE" id="PS50113">
    <property type="entry name" value="PAC"/>
    <property type="match status" value="1"/>
</dbReference>
<feature type="domain" description="PAC" evidence="12">
    <location>
        <begin position="396"/>
        <end position="448"/>
    </location>
</feature>